<dbReference type="InterPro" id="IPR014031">
    <property type="entry name" value="Ketoacyl_synth_C"/>
</dbReference>
<dbReference type="CDD" id="cd08955">
    <property type="entry name" value="KR_2_FAS_SDR_x"/>
    <property type="match status" value="1"/>
</dbReference>
<name>A0A7W9UUB3_9ACTN</name>
<keyword evidence="5 13" id="KW-0808">Transferase</keyword>
<dbReference type="InterPro" id="IPR014043">
    <property type="entry name" value="Acyl_transferase_dom"/>
</dbReference>
<dbReference type="PANTHER" id="PTHR43775:SF37">
    <property type="entry name" value="SI:DKEY-61P9.11"/>
    <property type="match status" value="1"/>
</dbReference>
<accession>A0A7W9UUB3</accession>
<evidence type="ECO:0000259" key="12">
    <source>
        <dbReference type="PROSITE" id="PS52019"/>
    </source>
</evidence>
<dbReference type="Pfam" id="PF14765">
    <property type="entry name" value="PS-DH"/>
    <property type="match status" value="1"/>
</dbReference>
<keyword evidence="6" id="KW-0045">Antibiotic biosynthesis</keyword>
<dbReference type="Gene3D" id="3.30.70.3290">
    <property type="match status" value="1"/>
</dbReference>
<dbReference type="Gene3D" id="3.10.129.10">
    <property type="entry name" value="Hotdog Thioesterase"/>
    <property type="match status" value="1"/>
</dbReference>
<dbReference type="InterPro" id="IPR057326">
    <property type="entry name" value="KR_dom"/>
</dbReference>
<dbReference type="Proteomes" id="UP000585836">
    <property type="component" value="Unassembled WGS sequence"/>
</dbReference>
<dbReference type="SMART" id="SM00826">
    <property type="entry name" value="PKS_DH"/>
    <property type="match status" value="1"/>
</dbReference>
<dbReference type="PROSITE" id="PS52004">
    <property type="entry name" value="KS3_2"/>
    <property type="match status" value="1"/>
</dbReference>
<dbReference type="SMART" id="SM00822">
    <property type="entry name" value="PKS_KR"/>
    <property type="match status" value="1"/>
</dbReference>
<keyword evidence="3" id="KW-0596">Phosphopantetheine</keyword>
<feature type="domain" description="Ketosynthase family 3 (KS3)" evidence="11">
    <location>
        <begin position="33"/>
        <end position="458"/>
    </location>
</feature>
<dbReference type="SUPFAM" id="SSF52151">
    <property type="entry name" value="FabD/lysophospholipase-like"/>
    <property type="match status" value="1"/>
</dbReference>
<feature type="compositionally biased region" description="Pro residues" evidence="9">
    <location>
        <begin position="1834"/>
        <end position="1847"/>
    </location>
</feature>
<dbReference type="Gene3D" id="3.40.366.10">
    <property type="entry name" value="Malonyl-Coenzyme A Acyl Carrier Protein, domain 2"/>
    <property type="match status" value="1"/>
</dbReference>
<dbReference type="Pfam" id="PF00109">
    <property type="entry name" value="ketoacyl-synt"/>
    <property type="match status" value="1"/>
</dbReference>
<dbReference type="InterPro" id="IPR006162">
    <property type="entry name" value="Ppantetheine_attach_site"/>
</dbReference>
<dbReference type="Gene3D" id="3.40.50.720">
    <property type="entry name" value="NAD(P)-binding Rossmann-like Domain"/>
    <property type="match status" value="1"/>
</dbReference>
<dbReference type="InterPro" id="IPR050091">
    <property type="entry name" value="PKS_NRPS_Biosynth_Enz"/>
</dbReference>
<dbReference type="Pfam" id="PF00550">
    <property type="entry name" value="PP-binding"/>
    <property type="match status" value="1"/>
</dbReference>
<keyword evidence="7" id="KW-0012">Acyltransferase</keyword>
<dbReference type="InterPro" id="IPR016035">
    <property type="entry name" value="Acyl_Trfase/lysoPLipase"/>
</dbReference>
<dbReference type="InterPro" id="IPR018201">
    <property type="entry name" value="Ketoacyl_synth_AS"/>
</dbReference>
<protein>
    <submittedName>
        <fullName evidence="13">Acyl transferase domain-containing protein/nucleoside-diphosphate-sugar epimerase</fullName>
    </submittedName>
</protein>
<dbReference type="Pfam" id="PF00698">
    <property type="entry name" value="Acyl_transf_1"/>
    <property type="match status" value="1"/>
</dbReference>
<evidence type="ECO:0000256" key="8">
    <source>
        <dbReference type="PROSITE-ProRule" id="PRU01363"/>
    </source>
</evidence>
<evidence type="ECO:0000256" key="5">
    <source>
        <dbReference type="ARBA" id="ARBA00022679"/>
    </source>
</evidence>
<feature type="domain" description="PKS/mFAS DH" evidence="12">
    <location>
        <begin position="925"/>
        <end position="1242"/>
    </location>
</feature>
<sequence length="1911" mass="201105">MTSITDRIAALPAAQRALIEERLRRKKTDPATPEPIAVVGMGCRFPGGVTDPETYWNLLTAQTDATRSVPADRWNAELLHDPDGARPGSTRSTRGGFLDSIDTFDAEFFGISPREAETLDPQHRLLLEVAWEALEHTGQAPTALRGSSTGVFVGIGIDDYKLLQTSDPARLDGHMATGNLFCTAAGRISYHLGVHGPSLAVDTGCSSSLVTVHLAMQSLRSGECDLALAGGVHLMIAPEMTIDLSQAGVLSPQGRSRAFDADADGYARGEGAGIVVLKRLADAQAAGDTVLAVLKGSAVNHGGRGSGLTVPNGNAQKALITTALKAAGAAPADVDYVETHGTGTPIGDPIEANALGAAYRPGRDPERPLRIGTVKTNLGHLEAAAGVAGLMKVVLSLQHQRIPAHLHLRARTPHVSWDELLLDVPARPLPWPRGDRPRLAGVSSFGIGGTNAHVIVAEAPAPPQPPSAPAGRARPGHHPLTLSGPDEPALRRVVEQYRRHLAAHPDLDLAGLAYSANTGRTHFDHRAFFTASRTEDLTAQLAAWQAPSTPATPRGTGRELRTAFLFTGQASQYLGMGAGLYAVQPVFRQALDTCAALIDERYGWSLTDLLYGPDADPRLIDRTEYAQPALFSVAYALVSMWQAWGVKPSLVLGHSIGEYAAACAAGVLRLEEALPLIAERGRLMGELPQGGGMAVLATDEATVTDLLAPHAGRLCVAAVNGPLQTAVSGPLDALEDLLAAARDHGIGGRRLETSHAFHSALMDPMLEAFGSRAAGLSPRTGTVPVISTVTGAPLRGEDMAADYWRRNVREPVRFLPAVRALLERRFDIALEIGPDAVLTRLVTRQGLDTREDRLWLPSLTRRTDDWQQVLQTLGSLYQAGADIDWQAVHAGTPAARVTLPTYPFDRRRYWRDTRTGRSERPVGTPVFPGTPLSSPALTGTVYQSRFTADAPAFLADHVLFDEVVVPAASHLAMTLAAAVQDLSPAGGGVLLEGVSFPQALTPSGTGRDVQLIIEEPDTPEHTPASAGAQPRTFRVVSAPAGTSGPRTWTSHAQGTLRPTPAPATRPRSTPPADLFDEPAGLLDGPADPLDEPGERFDGTAFYAAMHASGADLGPGFRRLGRLRRRQGELLIRMDTPEYDGADGPFLLHPGLVDACVQAVVALAWSARPDAALGVRVPIRLDALRLHKAPSGEGLWCRVEEQPDLSPDGDTTVADLTLLDAGGEVVLELDGLWVRRVSASALLRRDTAVIQLPVWQATPPASPAATVAANWLVLPDRGGVGAALAAQLRDAGHSVVLAEPAGDAGGEDTDAARIREALNRLSAADTGRTADAAAPGPRRPLNVAFLRGLDEPGDALTADVLDQAQRHGTGALLTVLQTLATTGEGARVLVATRGAQSPDTTPATPAGALAHAPLWGLAAIANAENPEVRCTLVDLDPHGQPPASAAAGLLAEALGTGDDTQVALRDGRRHVAGTAPAAPAAPADTADTGPVRPDGTYLVTGGLGALGLHTADWLVRRGARHLALIGRGAPSAAAERRIHAWRSKRVRVAVHRADVADVRALRRVLTDVNGSLPALRGVVHAAGVLDDGALQRQTAERLRTVMAPKMSGAWNLHELTQDAELDFFVLYSSVAALMGSRGQSGYAAANAFLDALAHHRRSRGLPATSVAWGPWSGAGMISTLDEHATRRVHGKGFGMLEPEPAFRALEELVRSGAHHAYVHAGQATDARPDGTPARTRTHGRTPAAARQTVYDRPAGLGPATAARNTTEATLVSIWESLLGIHPIGTEDDYFQLGGDSITSLRIISRAKQAGIRLTEADFFTHPTVAQLAAMTSPTTAPPSPPAGSPAPEPGGTTAHPQPATDRTPPARVPATHLAEGDLRHLLSRIGGVMAGTDDPVATHATQADARTERQNG</sequence>
<evidence type="ECO:0000256" key="6">
    <source>
        <dbReference type="ARBA" id="ARBA00023194"/>
    </source>
</evidence>
<dbReference type="Gene3D" id="3.40.47.10">
    <property type="match status" value="1"/>
</dbReference>
<evidence type="ECO:0000256" key="2">
    <source>
        <dbReference type="ARBA" id="ARBA00004792"/>
    </source>
</evidence>
<dbReference type="PROSITE" id="PS00012">
    <property type="entry name" value="PHOSPHOPANTETHEINE"/>
    <property type="match status" value="1"/>
</dbReference>
<dbReference type="SUPFAM" id="SSF51735">
    <property type="entry name" value="NAD(P)-binding Rossmann-fold domains"/>
    <property type="match status" value="2"/>
</dbReference>
<evidence type="ECO:0000256" key="9">
    <source>
        <dbReference type="SAM" id="MobiDB-lite"/>
    </source>
</evidence>
<feature type="region of interest" description="Disordered" evidence="9">
    <location>
        <begin position="1720"/>
        <end position="1744"/>
    </location>
</feature>
<dbReference type="RefSeq" id="WP_184972876.1">
    <property type="nucleotide sequence ID" value="NZ_JACHJK010000016.1"/>
</dbReference>
<dbReference type="InterPro" id="IPR013968">
    <property type="entry name" value="PKS_KR"/>
</dbReference>
<dbReference type="InterPro" id="IPR016036">
    <property type="entry name" value="Malonyl_transacylase_ACP-bd"/>
</dbReference>
<evidence type="ECO:0000256" key="4">
    <source>
        <dbReference type="ARBA" id="ARBA00022553"/>
    </source>
</evidence>
<dbReference type="InterPro" id="IPR020807">
    <property type="entry name" value="PKS_DH"/>
</dbReference>
<dbReference type="InterPro" id="IPR016039">
    <property type="entry name" value="Thiolase-like"/>
</dbReference>
<feature type="region of interest" description="Disordered" evidence="9">
    <location>
        <begin position="1039"/>
        <end position="1089"/>
    </location>
</feature>
<dbReference type="SUPFAM" id="SSF47336">
    <property type="entry name" value="ACP-like"/>
    <property type="match status" value="1"/>
</dbReference>
<feature type="compositionally biased region" description="Low complexity" evidence="9">
    <location>
        <begin position="1062"/>
        <end position="1072"/>
    </location>
</feature>
<dbReference type="SMART" id="SM00825">
    <property type="entry name" value="PKS_KS"/>
    <property type="match status" value="1"/>
</dbReference>
<comment type="pathway">
    <text evidence="2">Antibiotic biosynthesis.</text>
</comment>
<dbReference type="GO" id="GO:0031177">
    <property type="term" value="F:phosphopantetheine binding"/>
    <property type="evidence" value="ECO:0007669"/>
    <property type="project" value="InterPro"/>
</dbReference>
<evidence type="ECO:0000313" key="14">
    <source>
        <dbReference type="Proteomes" id="UP000585836"/>
    </source>
</evidence>
<evidence type="ECO:0000313" key="13">
    <source>
        <dbReference type="EMBL" id="MBB5931473.1"/>
    </source>
</evidence>
<dbReference type="InterPro" id="IPR020841">
    <property type="entry name" value="PKS_Beta-ketoAc_synthase_dom"/>
</dbReference>
<dbReference type="Pfam" id="PF22621">
    <property type="entry name" value="CurL-like_PKS_C"/>
    <property type="match status" value="1"/>
</dbReference>
<dbReference type="InterPro" id="IPR049551">
    <property type="entry name" value="PKS_DH_C"/>
</dbReference>
<dbReference type="SUPFAM" id="SSF55048">
    <property type="entry name" value="Probable ACP-binding domain of malonyl-CoA ACP transacylase"/>
    <property type="match status" value="1"/>
</dbReference>
<dbReference type="InterPro" id="IPR014030">
    <property type="entry name" value="Ketoacyl_synth_N"/>
</dbReference>
<dbReference type="GO" id="GO:0006633">
    <property type="term" value="P:fatty acid biosynthetic process"/>
    <property type="evidence" value="ECO:0007669"/>
    <property type="project" value="InterPro"/>
</dbReference>
<evidence type="ECO:0000259" key="10">
    <source>
        <dbReference type="PROSITE" id="PS50075"/>
    </source>
</evidence>
<keyword evidence="14" id="KW-1185">Reference proteome</keyword>
<reference evidence="13 14" key="1">
    <citation type="submission" date="2020-08" db="EMBL/GenBank/DDBJ databases">
        <title>Genomic Encyclopedia of Type Strains, Phase III (KMG-III): the genomes of soil and plant-associated and newly described type strains.</title>
        <authorList>
            <person name="Whitman W."/>
        </authorList>
    </citation>
    <scope>NUCLEOTIDE SEQUENCE [LARGE SCALE GENOMIC DNA]</scope>
    <source>
        <strain evidence="13 14">CECT 3313</strain>
    </source>
</reference>
<feature type="compositionally biased region" description="Polar residues" evidence="9">
    <location>
        <begin position="1044"/>
        <end position="1053"/>
    </location>
</feature>
<feature type="region of interest" description="N-terminal hotdog fold" evidence="8">
    <location>
        <begin position="925"/>
        <end position="1063"/>
    </location>
</feature>
<gene>
    <name evidence="13" type="ORF">FHS34_006982</name>
</gene>
<dbReference type="InterPro" id="IPR049552">
    <property type="entry name" value="PKS_DH_N"/>
</dbReference>
<dbReference type="GO" id="GO:0004315">
    <property type="term" value="F:3-oxoacyl-[acyl-carrier-protein] synthase activity"/>
    <property type="evidence" value="ECO:0007669"/>
    <property type="project" value="InterPro"/>
</dbReference>
<proteinExistence type="predicted"/>
<dbReference type="FunFam" id="1.10.1200.10:FF:000005">
    <property type="entry name" value="Nonribosomal peptide synthetase 1"/>
    <property type="match status" value="1"/>
</dbReference>
<feature type="domain" description="Carrier" evidence="10">
    <location>
        <begin position="1760"/>
        <end position="1834"/>
    </location>
</feature>
<comment type="cofactor">
    <cofactor evidence="1">
        <name>pantetheine 4'-phosphate</name>
        <dbReference type="ChEBI" id="CHEBI:47942"/>
    </cofactor>
</comment>
<dbReference type="SMART" id="SM00827">
    <property type="entry name" value="PKS_AT"/>
    <property type="match status" value="1"/>
</dbReference>
<evidence type="ECO:0000256" key="3">
    <source>
        <dbReference type="ARBA" id="ARBA00022450"/>
    </source>
</evidence>
<dbReference type="Gene3D" id="3.10.129.120">
    <property type="match status" value="1"/>
</dbReference>
<evidence type="ECO:0000256" key="1">
    <source>
        <dbReference type="ARBA" id="ARBA00001957"/>
    </source>
</evidence>
<dbReference type="Gene3D" id="1.10.1200.10">
    <property type="entry name" value="ACP-like"/>
    <property type="match status" value="1"/>
</dbReference>
<dbReference type="InterPro" id="IPR036291">
    <property type="entry name" value="NAD(P)-bd_dom_sf"/>
</dbReference>
<dbReference type="Pfam" id="PF08659">
    <property type="entry name" value="KR"/>
    <property type="match status" value="1"/>
</dbReference>
<dbReference type="InterPro" id="IPR036736">
    <property type="entry name" value="ACP-like_sf"/>
</dbReference>
<organism evidence="13 14">
    <name type="scientific">Streptomyces echinatus</name>
    <dbReference type="NCBI Taxonomy" id="67293"/>
    <lineage>
        <taxon>Bacteria</taxon>
        <taxon>Bacillati</taxon>
        <taxon>Actinomycetota</taxon>
        <taxon>Actinomycetes</taxon>
        <taxon>Kitasatosporales</taxon>
        <taxon>Streptomycetaceae</taxon>
        <taxon>Streptomyces</taxon>
    </lineage>
</organism>
<dbReference type="InterPro" id="IPR020806">
    <property type="entry name" value="PKS_PP-bd"/>
</dbReference>
<dbReference type="PROSITE" id="PS00606">
    <property type="entry name" value="KS3_1"/>
    <property type="match status" value="1"/>
</dbReference>
<dbReference type="FunFam" id="3.40.47.10:FF:000019">
    <property type="entry name" value="Polyketide synthase type I"/>
    <property type="match status" value="1"/>
</dbReference>
<evidence type="ECO:0000256" key="7">
    <source>
        <dbReference type="ARBA" id="ARBA00023315"/>
    </source>
</evidence>
<dbReference type="GO" id="GO:0033068">
    <property type="term" value="P:macrolide biosynthetic process"/>
    <property type="evidence" value="ECO:0007669"/>
    <property type="project" value="UniProtKB-ARBA"/>
</dbReference>
<feature type="region of interest" description="Disordered" evidence="9">
    <location>
        <begin position="1471"/>
        <end position="1491"/>
    </location>
</feature>
<dbReference type="EMBL" id="JACHJK010000016">
    <property type="protein sequence ID" value="MBB5931473.1"/>
    <property type="molecule type" value="Genomic_DNA"/>
</dbReference>
<feature type="region of interest" description="C-terminal hotdog fold" evidence="8">
    <location>
        <begin position="1092"/>
        <end position="1242"/>
    </location>
</feature>
<dbReference type="InterPro" id="IPR009081">
    <property type="entry name" value="PP-bd_ACP"/>
</dbReference>
<dbReference type="InterPro" id="IPR001227">
    <property type="entry name" value="Ac_transferase_dom_sf"/>
</dbReference>
<dbReference type="SUPFAM" id="SSF53901">
    <property type="entry name" value="Thiolase-like"/>
    <property type="match status" value="1"/>
</dbReference>
<dbReference type="PROSITE" id="PS52019">
    <property type="entry name" value="PKS_MFAS_DH"/>
    <property type="match status" value="1"/>
</dbReference>
<feature type="region of interest" description="Disordered" evidence="9">
    <location>
        <begin position="1828"/>
        <end position="1911"/>
    </location>
</feature>
<dbReference type="GO" id="GO:0004312">
    <property type="term" value="F:fatty acid synthase activity"/>
    <property type="evidence" value="ECO:0007669"/>
    <property type="project" value="TreeGrafter"/>
</dbReference>
<dbReference type="SMART" id="SM00823">
    <property type="entry name" value="PKS_PP"/>
    <property type="match status" value="1"/>
</dbReference>
<dbReference type="Pfam" id="PF02801">
    <property type="entry name" value="Ketoacyl-synt_C"/>
    <property type="match status" value="1"/>
</dbReference>
<dbReference type="PROSITE" id="PS50075">
    <property type="entry name" value="CARRIER"/>
    <property type="match status" value="1"/>
</dbReference>
<evidence type="ECO:0000259" key="11">
    <source>
        <dbReference type="PROSITE" id="PS52004"/>
    </source>
</evidence>
<dbReference type="InterPro" id="IPR049900">
    <property type="entry name" value="PKS_mFAS_DH"/>
</dbReference>
<comment type="caution">
    <text evidence="13">The sequence shown here is derived from an EMBL/GenBank/DDBJ whole genome shotgun (WGS) entry which is preliminary data.</text>
</comment>
<keyword evidence="4" id="KW-0597">Phosphoprotein</keyword>
<dbReference type="PANTHER" id="PTHR43775">
    <property type="entry name" value="FATTY ACID SYNTHASE"/>
    <property type="match status" value="1"/>
</dbReference>
<feature type="region of interest" description="Disordered" evidence="9">
    <location>
        <begin position="460"/>
        <end position="486"/>
    </location>
</feature>
<feature type="active site" description="Proton donor; for dehydratase activity" evidence="8">
    <location>
        <position position="1153"/>
    </location>
</feature>
<feature type="active site" description="Proton acceptor; for dehydratase activity" evidence="8">
    <location>
        <position position="957"/>
    </location>
</feature>
<dbReference type="CDD" id="cd00833">
    <property type="entry name" value="PKS"/>
    <property type="match status" value="1"/>
</dbReference>
<dbReference type="Pfam" id="PF21089">
    <property type="entry name" value="PKS_DH_N"/>
    <property type="match status" value="1"/>
</dbReference>